<name>A0AAD9YKU2_COLKA</name>
<dbReference type="Proteomes" id="UP001281614">
    <property type="component" value="Unassembled WGS sequence"/>
</dbReference>
<evidence type="ECO:0000313" key="1">
    <source>
        <dbReference type="EMBL" id="KAK2769024.1"/>
    </source>
</evidence>
<keyword evidence="2" id="KW-1185">Reference proteome</keyword>
<comment type="caution">
    <text evidence="1">The sequence shown here is derived from an EMBL/GenBank/DDBJ whole genome shotgun (WGS) entry which is preliminary data.</text>
</comment>
<accession>A0AAD9YKU2</accession>
<reference evidence="1" key="1">
    <citation type="submission" date="2023-02" db="EMBL/GenBank/DDBJ databases">
        <title>Colletotrichum kahawae CIFC_Que2 genome sequencing and assembly.</title>
        <authorList>
            <person name="Baroncelli R."/>
        </authorList>
    </citation>
    <scope>NUCLEOTIDE SEQUENCE</scope>
    <source>
        <strain evidence="1">CIFC_Que2</strain>
    </source>
</reference>
<sequence length="68" mass="7453">MVYGTFTINRVYLDGLSTAIVLPADVFLCGIMGGSGLDDRLEVMDAWKGDQPSKTNIDIEKNRLRCTG</sequence>
<proteinExistence type="predicted"/>
<dbReference type="AlphaFoldDB" id="A0AAD9YKU2"/>
<evidence type="ECO:0000313" key="2">
    <source>
        <dbReference type="Proteomes" id="UP001281614"/>
    </source>
</evidence>
<protein>
    <submittedName>
        <fullName evidence="1">Uncharacterized protein</fullName>
    </submittedName>
</protein>
<dbReference type="EMBL" id="VYYT01000112">
    <property type="protein sequence ID" value="KAK2769024.1"/>
    <property type="molecule type" value="Genomic_DNA"/>
</dbReference>
<organism evidence="1 2">
    <name type="scientific">Colletotrichum kahawae</name>
    <name type="common">Coffee berry disease fungus</name>
    <dbReference type="NCBI Taxonomy" id="34407"/>
    <lineage>
        <taxon>Eukaryota</taxon>
        <taxon>Fungi</taxon>
        <taxon>Dikarya</taxon>
        <taxon>Ascomycota</taxon>
        <taxon>Pezizomycotina</taxon>
        <taxon>Sordariomycetes</taxon>
        <taxon>Hypocreomycetidae</taxon>
        <taxon>Glomerellales</taxon>
        <taxon>Glomerellaceae</taxon>
        <taxon>Colletotrichum</taxon>
        <taxon>Colletotrichum gloeosporioides species complex</taxon>
    </lineage>
</organism>
<gene>
    <name evidence="1" type="ORF">CKAH01_00631</name>
</gene>